<dbReference type="Proteomes" id="UP001055072">
    <property type="component" value="Unassembled WGS sequence"/>
</dbReference>
<name>A0ACB8TM72_9APHY</name>
<reference evidence="1" key="1">
    <citation type="journal article" date="2021" name="Environ. Microbiol.">
        <title>Gene family expansions and transcriptome signatures uncover fungal adaptations to wood decay.</title>
        <authorList>
            <person name="Hage H."/>
            <person name="Miyauchi S."/>
            <person name="Viragh M."/>
            <person name="Drula E."/>
            <person name="Min B."/>
            <person name="Chaduli D."/>
            <person name="Navarro D."/>
            <person name="Favel A."/>
            <person name="Norest M."/>
            <person name="Lesage-Meessen L."/>
            <person name="Balint B."/>
            <person name="Merenyi Z."/>
            <person name="de Eugenio L."/>
            <person name="Morin E."/>
            <person name="Martinez A.T."/>
            <person name="Baldrian P."/>
            <person name="Stursova M."/>
            <person name="Martinez M.J."/>
            <person name="Novotny C."/>
            <person name="Magnuson J.K."/>
            <person name="Spatafora J.W."/>
            <person name="Maurice S."/>
            <person name="Pangilinan J."/>
            <person name="Andreopoulos W."/>
            <person name="LaButti K."/>
            <person name="Hundley H."/>
            <person name="Na H."/>
            <person name="Kuo A."/>
            <person name="Barry K."/>
            <person name="Lipzen A."/>
            <person name="Henrissat B."/>
            <person name="Riley R."/>
            <person name="Ahrendt S."/>
            <person name="Nagy L.G."/>
            <person name="Grigoriev I.V."/>
            <person name="Martin F."/>
            <person name="Rosso M.N."/>
        </authorList>
    </citation>
    <scope>NUCLEOTIDE SEQUENCE</scope>
    <source>
        <strain evidence="1">CBS 384.51</strain>
    </source>
</reference>
<dbReference type="EMBL" id="MU274996">
    <property type="protein sequence ID" value="KAI0083103.1"/>
    <property type="molecule type" value="Genomic_DNA"/>
</dbReference>
<organism evidence="1 2">
    <name type="scientific">Irpex rosettiformis</name>
    <dbReference type="NCBI Taxonomy" id="378272"/>
    <lineage>
        <taxon>Eukaryota</taxon>
        <taxon>Fungi</taxon>
        <taxon>Dikarya</taxon>
        <taxon>Basidiomycota</taxon>
        <taxon>Agaricomycotina</taxon>
        <taxon>Agaricomycetes</taxon>
        <taxon>Polyporales</taxon>
        <taxon>Irpicaceae</taxon>
        <taxon>Irpex</taxon>
    </lineage>
</organism>
<sequence length="229" mass="26013">MHYPSSLHSLVVILMTRCRSFSIITLLCTVVDTIGSNVYLTTRLYYLWGRQKSIFYVLIAVLLSTHIPAMIICLTSVKMLSDNMAYNTTILECVLSAKPVTLIAAWALVVAFDIIQIALIAMNALDRPRHRDAELWTYLKSDSATFYIGLLLMRFVTLVLLIILPPATVFIYIFFITWPLTSAALSRFILSSEAFKYSAGTRGDYLTYEMETRRWQPTVLDKQAVGFDL</sequence>
<proteinExistence type="predicted"/>
<evidence type="ECO:0000313" key="1">
    <source>
        <dbReference type="EMBL" id="KAI0083103.1"/>
    </source>
</evidence>
<accession>A0ACB8TM72</accession>
<keyword evidence="2" id="KW-1185">Reference proteome</keyword>
<comment type="caution">
    <text evidence="1">The sequence shown here is derived from an EMBL/GenBank/DDBJ whole genome shotgun (WGS) entry which is preliminary data.</text>
</comment>
<protein>
    <submittedName>
        <fullName evidence="1">Uncharacterized protein</fullName>
    </submittedName>
</protein>
<evidence type="ECO:0000313" key="2">
    <source>
        <dbReference type="Proteomes" id="UP001055072"/>
    </source>
</evidence>
<gene>
    <name evidence="1" type="ORF">BDY19DRAFT_776646</name>
</gene>